<accession>A0AAW9J641</accession>
<feature type="domain" description="Glutamine amidotransferase type-2" evidence="3">
    <location>
        <begin position="1"/>
        <end position="148"/>
    </location>
</feature>
<keyword evidence="1 4" id="KW-0808">Transferase</keyword>
<dbReference type="SUPFAM" id="SSF56235">
    <property type="entry name" value="N-terminal nucleophile aminohydrolases (Ntn hydrolases)"/>
    <property type="match status" value="1"/>
</dbReference>
<evidence type="ECO:0000313" key="5">
    <source>
        <dbReference type="Proteomes" id="UP001289066"/>
    </source>
</evidence>
<protein>
    <submittedName>
        <fullName evidence="4">Amidophosphoribosyltransferase</fullName>
        <ecNumber evidence="4">2.4.2.14</ecNumber>
    </submittedName>
</protein>
<dbReference type="EMBL" id="WNVG01001118">
    <property type="protein sequence ID" value="MDZ5034972.1"/>
    <property type="molecule type" value="Genomic_DNA"/>
</dbReference>
<keyword evidence="2" id="KW-0315">Glutamine amidotransferase</keyword>
<sequence>VFGVIDFSKEFNCSELTYYGLYALQHRGQQSCGIAVYLEDKIKYFKEVGIVNEVFNEDLLNELKGSLSIGHVRYATSGQNLSINAQPFIIANEEKKFAIAHNGHILNINNLKIQLTKYKLKTSTDSEILGYMILREHERGISIENSIL</sequence>
<dbReference type="InterPro" id="IPR029055">
    <property type="entry name" value="Ntn_hydrolases_N"/>
</dbReference>
<proteinExistence type="predicted"/>
<dbReference type="Gene3D" id="3.60.20.10">
    <property type="entry name" value="Glutamine Phosphoribosylpyrophosphate, subunit 1, domain 1"/>
    <property type="match status" value="1"/>
</dbReference>
<name>A0AAW9J641_CLOPF</name>
<evidence type="ECO:0000256" key="2">
    <source>
        <dbReference type="ARBA" id="ARBA00022962"/>
    </source>
</evidence>
<feature type="non-terminal residue" evidence="4">
    <location>
        <position position="1"/>
    </location>
</feature>
<dbReference type="PROSITE" id="PS51278">
    <property type="entry name" value="GATASE_TYPE_2"/>
    <property type="match status" value="1"/>
</dbReference>
<feature type="non-terminal residue" evidence="4">
    <location>
        <position position="148"/>
    </location>
</feature>
<dbReference type="GO" id="GO:0004044">
    <property type="term" value="F:amidophosphoribosyltransferase activity"/>
    <property type="evidence" value="ECO:0007669"/>
    <property type="project" value="UniProtKB-EC"/>
</dbReference>
<evidence type="ECO:0000256" key="1">
    <source>
        <dbReference type="ARBA" id="ARBA00022679"/>
    </source>
</evidence>
<dbReference type="Proteomes" id="UP001289066">
    <property type="component" value="Unassembled WGS sequence"/>
</dbReference>
<dbReference type="AlphaFoldDB" id="A0AAW9J641"/>
<gene>
    <name evidence="4" type="ORF">GNF81_19990</name>
</gene>
<dbReference type="RefSeq" id="WP_322413332.1">
    <property type="nucleotide sequence ID" value="NZ_WNVG01001118.1"/>
</dbReference>
<evidence type="ECO:0000313" key="4">
    <source>
        <dbReference type="EMBL" id="MDZ5034972.1"/>
    </source>
</evidence>
<dbReference type="EC" id="2.4.2.14" evidence="4"/>
<keyword evidence="4" id="KW-0328">Glycosyltransferase</keyword>
<dbReference type="InterPro" id="IPR017932">
    <property type="entry name" value="GATase_2_dom"/>
</dbReference>
<dbReference type="PANTHER" id="PTHR11907">
    <property type="entry name" value="AMIDOPHOSPHORIBOSYLTRANSFERASE"/>
    <property type="match status" value="1"/>
</dbReference>
<reference evidence="4" key="1">
    <citation type="submission" date="2019-11" db="EMBL/GenBank/DDBJ databases">
        <title>Characterization of Clostridium perfringens isolates from swine manure treated agricultural soils.</title>
        <authorList>
            <person name="Wushke S.T."/>
        </authorList>
    </citation>
    <scope>NUCLEOTIDE SEQUENCE</scope>
    <source>
        <strain evidence="4">X15</strain>
    </source>
</reference>
<comment type="caution">
    <text evidence="4">The sequence shown here is derived from an EMBL/GenBank/DDBJ whole genome shotgun (WGS) entry which is preliminary data.</text>
</comment>
<organism evidence="4 5">
    <name type="scientific">Clostridium perfringens</name>
    <dbReference type="NCBI Taxonomy" id="1502"/>
    <lineage>
        <taxon>Bacteria</taxon>
        <taxon>Bacillati</taxon>
        <taxon>Bacillota</taxon>
        <taxon>Clostridia</taxon>
        <taxon>Eubacteriales</taxon>
        <taxon>Clostridiaceae</taxon>
        <taxon>Clostridium</taxon>
    </lineage>
</organism>
<dbReference type="Pfam" id="PF13522">
    <property type="entry name" value="GATase_6"/>
    <property type="match status" value="1"/>
</dbReference>
<evidence type="ECO:0000259" key="3">
    <source>
        <dbReference type="PROSITE" id="PS51278"/>
    </source>
</evidence>